<feature type="compositionally biased region" description="Basic and acidic residues" evidence="1">
    <location>
        <begin position="35"/>
        <end position="45"/>
    </location>
</feature>
<accession>A0A6L2N4M6</accession>
<protein>
    <recommendedName>
        <fullName evidence="3">CCHC-type domain-containing protein</fullName>
    </recommendedName>
</protein>
<dbReference type="AlphaFoldDB" id="A0A6L2N4M6"/>
<feature type="compositionally biased region" description="Gly residues" evidence="1">
    <location>
        <begin position="18"/>
        <end position="27"/>
    </location>
</feature>
<feature type="region of interest" description="Disordered" evidence="1">
    <location>
        <begin position="1"/>
        <end position="49"/>
    </location>
</feature>
<evidence type="ECO:0000313" key="2">
    <source>
        <dbReference type="EMBL" id="GEU79514.1"/>
    </source>
</evidence>
<gene>
    <name evidence="2" type="ORF">Tci_051492</name>
</gene>
<evidence type="ECO:0000256" key="1">
    <source>
        <dbReference type="SAM" id="MobiDB-lite"/>
    </source>
</evidence>
<sequence>MPPRVMTQSAGRPAVVSLGGGTGVRVGKGGRGRRPREGNDERVDDLNGQGNNQGCSYKEFLACNRKEYDGKGCTVVLTRWIEKMESVQDMSGCSNEQKVKYIAGLFVEFCPSHEMQKLETELWNHDMVGAGHAAYTDRFHELARMVAVTEPKTMQKAVQIYGALTDEAVRNGSIKKVEKRKNVEEPSKEERMRALGLNVQPEILTIHLKGLVAHASTKPPVKACYECGSTDHVRSVCPRLNRAQGPGGNRPNQVISNNGGQGRGNQENQARGRAFMLGAGRKLARI</sequence>
<evidence type="ECO:0008006" key="3">
    <source>
        <dbReference type="Google" id="ProtNLM"/>
    </source>
</evidence>
<dbReference type="EMBL" id="BKCJ010007887">
    <property type="protein sequence ID" value="GEU79514.1"/>
    <property type="molecule type" value="Genomic_DNA"/>
</dbReference>
<proteinExistence type="predicted"/>
<feature type="compositionally biased region" description="Polar residues" evidence="1">
    <location>
        <begin position="1"/>
        <end position="10"/>
    </location>
</feature>
<organism evidence="2">
    <name type="scientific">Tanacetum cinerariifolium</name>
    <name type="common">Dalmatian daisy</name>
    <name type="synonym">Chrysanthemum cinerariifolium</name>
    <dbReference type="NCBI Taxonomy" id="118510"/>
    <lineage>
        <taxon>Eukaryota</taxon>
        <taxon>Viridiplantae</taxon>
        <taxon>Streptophyta</taxon>
        <taxon>Embryophyta</taxon>
        <taxon>Tracheophyta</taxon>
        <taxon>Spermatophyta</taxon>
        <taxon>Magnoliopsida</taxon>
        <taxon>eudicotyledons</taxon>
        <taxon>Gunneridae</taxon>
        <taxon>Pentapetalae</taxon>
        <taxon>asterids</taxon>
        <taxon>campanulids</taxon>
        <taxon>Asterales</taxon>
        <taxon>Asteraceae</taxon>
        <taxon>Asteroideae</taxon>
        <taxon>Anthemideae</taxon>
        <taxon>Anthemidinae</taxon>
        <taxon>Tanacetum</taxon>
    </lineage>
</organism>
<reference evidence="2" key="1">
    <citation type="journal article" date="2019" name="Sci. Rep.">
        <title>Draft genome of Tanacetum cinerariifolium, the natural source of mosquito coil.</title>
        <authorList>
            <person name="Yamashiro T."/>
            <person name="Shiraishi A."/>
            <person name="Satake H."/>
            <person name="Nakayama K."/>
        </authorList>
    </citation>
    <scope>NUCLEOTIDE SEQUENCE</scope>
</reference>
<name>A0A6L2N4M6_TANCI</name>
<feature type="region of interest" description="Disordered" evidence="1">
    <location>
        <begin position="241"/>
        <end position="269"/>
    </location>
</feature>
<comment type="caution">
    <text evidence="2">The sequence shown here is derived from an EMBL/GenBank/DDBJ whole genome shotgun (WGS) entry which is preliminary data.</text>
</comment>